<accession>A0A067F9J9</accession>
<sequence>MEKEKQQLYKLADITHETFQSSYSLSSPAHTK</sequence>
<protein>
    <submittedName>
        <fullName evidence="1">Uncharacterized protein</fullName>
    </submittedName>
</protein>
<feature type="non-terminal residue" evidence="1">
    <location>
        <position position="32"/>
    </location>
</feature>
<proteinExistence type="predicted"/>
<gene>
    <name evidence="1" type="ORF">CISIN_1g0274282mg</name>
</gene>
<evidence type="ECO:0000313" key="1">
    <source>
        <dbReference type="EMBL" id="KDO64064.1"/>
    </source>
</evidence>
<dbReference type="EMBL" id="KK784909">
    <property type="protein sequence ID" value="KDO64064.1"/>
    <property type="molecule type" value="Genomic_DNA"/>
</dbReference>
<dbReference type="Proteomes" id="UP000027120">
    <property type="component" value="Unassembled WGS sequence"/>
</dbReference>
<keyword evidence="2" id="KW-1185">Reference proteome</keyword>
<dbReference type="AlphaFoldDB" id="A0A067F9J9"/>
<name>A0A067F9J9_CITSI</name>
<organism evidence="1 2">
    <name type="scientific">Citrus sinensis</name>
    <name type="common">Sweet orange</name>
    <name type="synonym">Citrus aurantium var. sinensis</name>
    <dbReference type="NCBI Taxonomy" id="2711"/>
    <lineage>
        <taxon>Eukaryota</taxon>
        <taxon>Viridiplantae</taxon>
        <taxon>Streptophyta</taxon>
        <taxon>Embryophyta</taxon>
        <taxon>Tracheophyta</taxon>
        <taxon>Spermatophyta</taxon>
        <taxon>Magnoliopsida</taxon>
        <taxon>eudicotyledons</taxon>
        <taxon>Gunneridae</taxon>
        <taxon>Pentapetalae</taxon>
        <taxon>rosids</taxon>
        <taxon>malvids</taxon>
        <taxon>Sapindales</taxon>
        <taxon>Rutaceae</taxon>
        <taxon>Aurantioideae</taxon>
        <taxon>Citrus</taxon>
    </lineage>
</organism>
<reference evidence="1 2" key="1">
    <citation type="submission" date="2014-04" db="EMBL/GenBank/DDBJ databases">
        <authorList>
            <consortium name="International Citrus Genome Consortium"/>
            <person name="Gmitter F."/>
            <person name="Chen C."/>
            <person name="Farmerie W."/>
            <person name="Harkins T."/>
            <person name="Desany B."/>
            <person name="Mohiuddin M."/>
            <person name="Kodira C."/>
            <person name="Borodovsky M."/>
            <person name="Lomsadze A."/>
            <person name="Burns P."/>
            <person name="Jenkins J."/>
            <person name="Prochnik S."/>
            <person name="Shu S."/>
            <person name="Chapman J."/>
            <person name="Pitluck S."/>
            <person name="Schmutz J."/>
            <person name="Rokhsar D."/>
        </authorList>
    </citation>
    <scope>NUCLEOTIDE SEQUENCE</scope>
</reference>
<evidence type="ECO:0000313" key="2">
    <source>
        <dbReference type="Proteomes" id="UP000027120"/>
    </source>
</evidence>